<keyword evidence="5 8" id="KW-1133">Transmembrane helix</keyword>
<evidence type="ECO:0000256" key="5">
    <source>
        <dbReference type="ARBA" id="ARBA00022989"/>
    </source>
</evidence>
<evidence type="ECO:0000256" key="1">
    <source>
        <dbReference type="ARBA" id="ARBA00004127"/>
    </source>
</evidence>
<reference evidence="9 10" key="2">
    <citation type="submission" date="2018-11" db="EMBL/GenBank/DDBJ databases">
        <authorList>
            <consortium name="Pathogen Informatics"/>
        </authorList>
    </citation>
    <scope>NUCLEOTIDE SEQUENCE [LARGE SCALE GENOMIC DNA]</scope>
</reference>
<name>A0A183IL86_9BILA</name>
<sequence>MLVTLGSLFLLKESVEQLLEESEVNGDFMLPFAATLALLTQLLVVYGVHNEELSNVVMASGSSWLQENVADFGRSMSRYIPGLSQLLLPRVNPISLLSVLGWLFCIIDKIFIDFYKLSIYDSFLGLALTFMVVGTMYPLAVYTGCILLQTSPTHILPQLDKCLREAGTLDGVLEIAESHFWQLSLTKMAGSVTIRVRRDADEQLVLAHVTDKLYPFVIDLTVQINKDTHWKQPL</sequence>
<dbReference type="Gene3D" id="1.20.1510.10">
    <property type="entry name" value="Cation efflux protein transmembrane domain"/>
    <property type="match status" value="1"/>
</dbReference>
<dbReference type="OrthoDB" id="5382797at2759"/>
<dbReference type="PANTHER" id="PTHR46531">
    <property type="entry name" value="ZINC TRANSPORTER 6"/>
    <property type="match status" value="1"/>
</dbReference>
<keyword evidence="7 8" id="KW-0472">Membrane</keyword>
<keyword evidence="4" id="KW-0862">Zinc</keyword>
<protein>
    <submittedName>
        <fullName evidence="11">Zinc transporter 6</fullName>
    </submittedName>
</protein>
<dbReference type="WBParaSite" id="SBAD_0000457201-mRNA-1">
    <property type="protein sequence ID" value="SBAD_0000457201-mRNA-1"/>
    <property type="gene ID" value="SBAD_0000457201"/>
</dbReference>
<dbReference type="GO" id="GO:0006829">
    <property type="term" value="P:zinc ion transport"/>
    <property type="evidence" value="ECO:0007669"/>
    <property type="project" value="TreeGrafter"/>
</dbReference>
<dbReference type="Proteomes" id="UP000270296">
    <property type="component" value="Unassembled WGS sequence"/>
</dbReference>
<evidence type="ECO:0000256" key="3">
    <source>
        <dbReference type="ARBA" id="ARBA00022692"/>
    </source>
</evidence>
<organism evidence="11">
    <name type="scientific">Soboliphyme baturini</name>
    <dbReference type="NCBI Taxonomy" id="241478"/>
    <lineage>
        <taxon>Eukaryota</taxon>
        <taxon>Metazoa</taxon>
        <taxon>Ecdysozoa</taxon>
        <taxon>Nematoda</taxon>
        <taxon>Enoplea</taxon>
        <taxon>Dorylaimia</taxon>
        <taxon>Dioctophymatida</taxon>
        <taxon>Dioctophymatoidea</taxon>
        <taxon>Soboliphymatidae</taxon>
        <taxon>Soboliphyme</taxon>
    </lineage>
</organism>
<keyword evidence="6" id="KW-0406">Ion transport</keyword>
<dbReference type="EMBL" id="UZAM01008285">
    <property type="protein sequence ID" value="VDP04198.1"/>
    <property type="molecule type" value="Genomic_DNA"/>
</dbReference>
<evidence type="ECO:0000313" key="10">
    <source>
        <dbReference type="Proteomes" id="UP000270296"/>
    </source>
</evidence>
<evidence type="ECO:0000256" key="2">
    <source>
        <dbReference type="ARBA" id="ARBA00022448"/>
    </source>
</evidence>
<evidence type="ECO:0000256" key="8">
    <source>
        <dbReference type="SAM" id="Phobius"/>
    </source>
</evidence>
<dbReference type="PANTHER" id="PTHR46531:SF1">
    <property type="entry name" value="ZINC TRANSPORTER 6"/>
    <property type="match status" value="1"/>
</dbReference>
<feature type="transmembrane region" description="Helical" evidence="8">
    <location>
        <begin position="28"/>
        <end position="48"/>
    </location>
</feature>
<comment type="subcellular location">
    <subcellularLocation>
        <location evidence="1">Endomembrane system</location>
        <topology evidence="1">Multi-pass membrane protein</topology>
    </subcellularLocation>
</comment>
<reference evidence="11" key="1">
    <citation type="submission" date="2016-06" db="UniProtKB">
        <authorList>
            <consortium name="WormBaseParasite"/>
        </authorList>
    </citation>
    <scope>IDENTIFICATION</scope>
</reference>
<dbReference type="GO" id="GO:0016020">
    <property type="term" value="C:membrane"/>
    <property type="evidence" value="ECO:0007669"/>
    <property type="project" value="UniProtKB-SubCell"/>
</dbReference>
<keyword evidence="2" id="KW-0813">Transport</keyword>
<feature type="transmembrane region" description="Helical" evidence="8">
    <location>
        <begin position="94"/>
        <end position="112"/>
    </location>
</feature>
<evidence type="ECO:0000256" key="7">
    <source>
        <dbReference type="ARBA" id="ARBA00023136"/>
    </source>
</evidence>
<evidence type="ECO:0000256" key="6">
    <source>
        <dbReference type="ARBA" id="ARBA00023065"/>
    </source>
</evidence>
<evidence type="ECO:0000256" key="4">
    <source>
        <dbReference type="ARBA" id="ARBA00022833"/>
    </source>
</evidence>
<evidence type="ECO:0000313" key="11">
    <source>
        <dbReference type="WBParaSite" id="SBAD_0000457201-mRNA-1"/>
    </source>
</evidence>
<proteinExistence type="predicted"/>
<dbReference type="AlphaFoldDB" id="A0A183IL86"/>
<keyword evidence="3 8" id="KW-0812">Transmembrane</keyword>
<evidence type="ECO:0000313" key="9">
    <source>
        <dbReference type="EMBL" id="VDP04198.1"/>
    </source>
</evidence>
<gene>
    <name evidence="9" type="ORF">SBAD_LOCUS4382</name>
</gene>
<dbReference type="GO" id="GO:0005794">
    <property type="term" value="C:Golgi apparatus"/>
    <property type="evidence" value="ECO:0007669"/>
    <property type="project" value="UniProtKB-SubCell"/>
</dbReference>
<dbReference type="InterPro" id="IPR052005">
    <property type="entry name" value="CDF_SLC30A"/>
</dbReference>
<keyword evidence="10" id="KW-1185">Reference proteome</keyword>
<dbReference type="InterPro" id="IPR027469">
    <property type="entry name" value="Cation_efflux_TMD_sf"/>
</dbReference>
<feature type="transmembrane region" description="Helical" evidence="8">
    <location>
        <begin position="124"/>
        <end position="148"/>
    </location>
</feature>
<accession>A0A183IL86</accession>